<organism evidence="5 6">
    <name type="scientific">Pseudoalteromonas aurantia 208</name>
    <dbReference type="NCBI Taxonomy" id="1314867"/>
    <lineage>
        <taxon>Bacteria</taxon>
        <taxon>Pseudomonadati</taxon>
        <taxon>Pseudomonadota</taxon>
        <taxon>Gammaproteobacteria</taxon>
        <taxon>Alteromonadales</taxon>
        <taxon>Pseudoalteromonadaceae</taxon>
        <taxon>Pseudoalteromonas</taxon>
    </lineage>
</organism>
<dbReference type="Gene3D" id="1.10.10.60">
    <property type="entry name" value="Homeodomain-like"/>
    <property type="match status" value="2"/>
</dbReference>
<dbReference type="InterPro" id="IPR037923">
    <property type="entry name" value="HTH-like"/>
</dbReference>
<dbReference type="InterPro" id="IPR020449">
    <property type="entry name" value="Tscrpt_reg_AraC-type_HTH"/>
</dbReference>
<sequence>MLSKNGHNTNNRNRGVNNHGLLVLPQALTQLEGAVCFYSGIHCTIYHKTLKHDLFDIEFYSNQVCLVYVVSGKETLLSKYNEQITLCRGDAIILAPGETLHSDYFSASGTLTAWLVFFSPAMLLDLPHHEHTPNVHHANASFSSVSDTSLLSTFFTSLTAYQQKSLLCDQLFTAKTTELLCILKTLSTPSLSTLLNTNNHLLGARDNFKRLIEKCDFLTLSVTDMAQLCNMSHASFLRQFKSAYDMTPTQWLTHKRLSHAQSLLIHTHLTVTDIATTTGYLDTSHFIKMFKRKFGVTPNRYKYS</sequence>
<protein>
    <recommendedName>
        <fullName evidence="4">HTH araC/xylS-type domain-containing protein</fullName>
    </recommendedName>
</protein>
<evidence type="ECO:0000313" key="6">
    <source>
        <dbReference type="Proteomes" id="UP000615755"/>
    </source>
</evidence>
<dbReference type="InterPro" id="IPR009057">
    <property type="entry name" value="Homeodomain-like_sf"/>
</dbReference>
<evidence type="ECO:0000256" key="3">
    <source>
        <dbReference type="ARBA" id="ARBA00023163"/>
    </source>
</evidence>
<name>A0ABR9EIK6_9GAMM</name>
<evidence type="ECO:0000259" key="4">
    <source>
        <dbReference type="PROSITE" id="PS01124"/>
    </source>
</evidence>
<evidence type="ECO:0000256" key="1">
    <source>
        <dbReference type="ARBA" id="ARBA00023015"/>
    </source>
</evidence>
<dbReference type="Pfam" id="PF22200">
    <property type="entry name" value="ExsA_N"/>
    <property type="match status" value="1"/>
</dbReference>
<reference evidence="5 6" key="1">
    <citation type="submission" date="2015-03" db="EMBL/GenBank/DDBJ databases">
        <title>Genome sequence of Pseudoalteromonas aurantia.</title>
        <authorList>
            <person name="Xie B.-B."/>
            <person name="Rong J.-C."/>
            <person name="Qin Q.-L."/>
            <person name="Zhang Y.-Z."/>
        </authorList>
    </citation>
    <scope>NUCLEOTIDE SEQUENCE [LARGE SCALE GENOMIC DNA]</scope>
    <source>
        <strain evidence="5 6">208</strain>
    </source>
</reference>
<gene>
    <name evidence="5" type="ORF">PAUR_b0935</name>
</gene>
<dbReference type="PROSITE" id="PS00041">
    <property type="entry name" value="HTH_ARAC_FAMILY_1"/>
    <property type="match status" value="1"/>
</dbReference>
<dbReference type="PANTHER" id="PTHR43280">
    <property type="entry name" value="ARAC-FAMILY TRANSCRIPTIONAL REGULATOR"/>
    <property type="match status" value="1"/>
</dbReference>
<dbReference type="InterPro" id="IPR018062">
    <property type="entry name" value="HTH_AraC-typ_CS"/>
</dbReference>
<keyword evidence="1" id="KW-0805">Transcription regulation</keyword>
<dbReference type="SUPFAM" id="SSF51215">
    <property type="entry name" value="Regulatory protein AraC"/>
    <property type="match status" value="1"/>
</dbReference>
<evidence type="ECO:0000313" key="5">
    <source>
        <dbReference type="EMBL" id="MBE0370829.1"/>
    </source>
</evidence>
<keyword evidence="2" id="KW-0238">DNA-binding</keyword>
<dbReference type="Proteomes" id="UP000615755">
    <property type="component" value="Unassembled WGS sequence"/>
</dbReference>
<dbReference type="EMBL" id="AQGV01000015">
    <property type="protein sequence ID" value="MBE0370829.1"/>
    <property type="molecule type" value="Genomic_DNA"/>
</dbReference>
<dbReference type="InterPro" id="IPR054015">
    <property type="entry name" value="ExsA-like_N"/>
</dbReference>
<dbReference type="PANTHER" id="PTHR43280:SF2">
    <property type="entry name" value="HTH-TYPE TRANSCRIPTIONAL REGULATOR EXSA"/>
    <property type="match status" value="1"/>
</dbReference>
<dbReference type="InterPro" id="IPR018060">
    <property type="entry name" value="HTH_AraC"/>
</dbReference>
<keyword evidence="3" id="KW-0804">Transcription</keyword>
<comment type="caution">
    <text evidence="5">The sequence shown here is derived from an EMBL/GenBank/DDBJ whole genome shotgun (WGS) entry which is preliminary data.</text>
</comment>
<evidence type="ECO:0000256" key="2">
    <source>
        <dbReference type="ARBA" id="ARBA00023125"/>
    </source>
</evidence>
<dbReference type="PRINTS" id="PR00032">
    <property type="entry name" value="HTHARAC"/>
</dbReference>
<dbReference type="SUPFAM" id="SSF46689">
    <property type="entry name" value="Homeodomain-like"/>
    <property type="match status" value="2"/>
</dbReference>
<dbReference type="Pfam" id="PF12833">
    <property type="entry name" value="HTH_18"/>
    <property type="match status" value="1"/>
</dbReference>
<dbReference type="SMART" id="SM00342">
    <property type="entry name" value="HTH_ARAC"/>
    <property type="match status" value="1"/>
</dbReference>
<dbReference type="PROSITE" id="PS01124">
    <property type="entry name" value="HTH_ARAC_FAMILY_2"/>
    <property type="match status" value="1"/>
</dbReference>
<proteinExistence type="predicted"/>
<feature type="domain" description="HTH araC/xylS-type" evidence="4">
    <location>
        <begin position="206"/>
        <end position="304"/>
    </location>
</feature>
<dbReference type="RefSeq" id="WP_192509868.1">
    <property type="nucleotide sequence ID" value="NZ_AQGV01000015.1"/>
</dbReference>
<keyword evidence="6" id="KW-1185">Reference proteome</keyword>
<accession>A0ABR9EIK6</accession>